<keyword evidence="3" id="KW-1185">Reference proteome</keyword>
<dbReference type="GO" id="GO:0015074">
    <property type="term" value="P:DNA integration"/>
    <property type="evidence" value="ECO:0007669"/>
    <property type="project" value="InterPro"/>
</dbReference>
<dbReference type="GO" id="GO:0003676">
    <property type="term" value="F:nucleic acid binding"/>
    <property type="evidence" value="ECO:0007669"/>
    <property type="project" value="InterPro"/>
</dbReference>
<evidence type="ECO:0000259" key="1">
    <source>
        <dbReference type="PROSITE" id="PS50994"/>
    </source>
</evidence>
<protein>
    <submittedName>
        <fullName evidence="2">Integrase core domain-containing protein</fullName>
    </submittedName>
</protein>
<dbReference type="SUPFAM" id="SSF53098">
    <property type="entry name" value="Ribonuclease H-like"/>
    <property type="match status" value="1"/>
</dbReference>
<organism evidence="2 3">
    <name type="scientific">Sagittula salina</name>
    <dbReference type="NCBI Taxonomy" id="2820268"/>
    <lineage>
        <taxon>Bacteria</taxon>
        <taxon>Pseudomonadati</taxon>
        <taxon>Pseudomonadota</taxon>
        <taxon>Alphaproteobacteria</taxon>
        <taxon>Rhodobacterales</taxon>
        <taxon>Roseobacteraceae</taxon>
        <taxon>Sagittula</taxon>
    </lineage>
</organism>
<name>A0A940MS68_9RHOB</name>
<reference evidence="2" key="1">
    <citation type="submission" date="2021-03" db="EMBL/GenBank/DDBJ databases">
        <title>Sagittula salina sp. nov. strain M10.9X isolated from the marine waste.</title>
        <authorList>
            <person name="Satari L."/>
            <person name="Molina-Menor E."/>
            <person name="Vidal-Verdu A."/>
            <person name="Pascual J."/>
            <person name="Pereto J."/>
            <person name="Porcar M."/>
        </authorList>
    </citation>
    <scope>NUCLEOTIDE SEQUENCE</scope>
    <source>
        <strain evidence="2">M10.9X</strain>
    </source>
</reference>
<dbReference type="Gene3D" id="3.30.420.10">
    <property type="entry name" value="Ribonuclease H-like superfamily/Ribonuclease H"/>
    <property type="match status" value="1"/>
</dbReference>
<accession>A0A940MS68</accession>
<dbReference type="InterPro" id="IPR012337">
    <property type="entry name" value="RNaseH-like_sf"/>
</dbReference>
<evidence type="ECO:0000313" key="3">
    <source>
        <dbReference type="Proteomes" id="UP000675940"/>
    </source>
</evidence>
<dbReference type="InterPro" id="IPR036397">
    <property type="entry name" value="RNaseH_sf"/>
</dbReference>
<dbReference type="RefSeq" id="WP_209363689.1">
    <property type="nucleotide sequence ID" value="NZ_JAGISH010000018.1"/>
</dbReference>
<sequence length="94" mass="10525">MVRSYGLKQALITPHCPQQNGMVERLIRTLKEQRVHRHRFESIQHALRVIADCPLVTLLRNALPGDRSPSTAIAALIRPCHAHACRGIQICGLT</sequence>
<dbReference type="PROSITE" id="PS50994">
    <property type="entry name" value="INTEGRASE"/>
    <property type="match status" value="1"/>
</dbReference>
<comment type="caution">
    <text evidence="2">The sequence shown here is derived from an EMBL/GenBank/DDBJ whole genome shotgun (WGS) entry which is preliminary data.</text>
</comment>
<dbReference type="Pfam" id="PF13683">
    <property type="entry name" value="rve_3"/>
    <property type="match status" value="1"/>
</dbReference>
<gene>
    <name evidence="2" type="ORF">J5474_20505</name>
</gene>
<dbReference type="InterPro" id="IPR001584">
    <property type="entry name" value="Integrase_cat-core"/>
</dbReference>
<dbReference type="Proteomes" id="UP000675940">
    <property type="component" value="Unassembled WGS sequence"/>
</dbReference>
<proteinExistence type="predicted"/>
<dbReference type="AlphaFoldDB" id="A0A940MS68"/>
<dbReference type="EMBL" id="JAGISH010000018">
    <property type="protein sequence ID" value="MBP0484860.1"/>
    <property type="molecule type" value="Genomic_DNA"/>
</dbReference>
<feature type="domain" description="Integrase catalytic" evidence="1">
    <location>
        <begin position="1"/>
        <end position="77"/>
    </location>
</feature>
<evidence type="ECO:0000313" key="2">
    <source>
        <dbReference type="EMBL" id="MBP0484860.1"/>
    </source>
</evidence>